<dbReference type="EMBL" id="CM016553">
    <property type="protein sequence ID" value="TKW33716.1"/>
    <property type="molecule type" value="Genomic_DNA"/>
</dbReference>
<dbReference type="Gramene" id="TKW33716">
    <property type="protein sequence ID" value="TKW33716"/>
    <property type="gene ID" value="SEVIR_2G258200v2"/>
</dbReference>
<protein>
    <recommendedName>
        <fullName evidence="4">Reverse transcriptase zinc-binding domain-containing protein</fullName>
    </recommendedName>
</protein>
<evidence type="ECO:0000313" key="2">
    <source>
        <dbReference type="EMBL" id="TKW33716.1"/>
    </source>
</evidence>
<keyword evidence="3" id="KW-1185">Reference proteome</keyword>
<evidence type="ECO:0000313" key="3">
    <source>
        <dbReference type="Proteomes" id="UP000298652"/>
    </source>
</evidence>
<dbReference type="AlphaFoldDB" id="A0A4V6DBG3"/>
<feature type="region of interest" description="Disordered" evidence="1">
    <location>
        <begin position="100"/>
        <end position="121"/>
    </location>
</feature>
<proteinExistence type="predicted"/>
<evidence type="ECO:0000256" key="1">
    <source>
        <dbReference type="SAM" id="MobiDB-lite"/>
    </source>
</evidence>
<accession>A0A4V6DBG3</accession>
<evidence type="ECO:0008006" key="4">
    <source>
        <dbReference type="Google" id="ProtNLM"/>
    </source>
</evidence>
<dbReference type="Proteomes" id="UP000298652">
    <property type="component" value="Chromosome 2"/>
</dbReference>
<reference evidence="2" key="1">
    <citation type="submission" date="2019-03" db="EMBL/GenBank/DDBJ databases">
        <title>WGS assembly of Setaria viridis.</title>
        <authorList>
            <person name="Huang P."/>
            <person name="Jenkins J."/>
            <person name="Grimwood J."/>
            <person name="Barry K."/>
            <person name="Healey A."/>
            <person name="Mamidi S."/>
            <person name="Sreedasyam A."/>
            <person name="Shu S."/>
            <person name="Feldman M."/>
            <person name="Wu J."/>
            <person name="Yu Y."/>
            <person name="Chen C."/>
            <person name="Johnson J."/>
            <person name="Rokhsar D."/>
            <person name="Baxter I."/>
            <person name="Schmutz J."/>
            <person name="Brutnell T."/>
            <person name="Kellogg E."/>
        </authorList>
    </citation>
    <scope>NUCLEOTIDE SEQUENCE [LARGE SCALE GENOMIC DNA]</scope>
</reference>
<sequence length="121" mass="14374">MEPTLLLHCKFVRHLWRALWLEEQRRILAGKQSAQEVIKQILSVEEGLQMKVITLLWLWWLVRSLLNENCTRNRSDIGKRRITPWPYMVLNTFLYLKNPNHHHQRSHTPTALPRATSASRG</sequence>
<organism evidence="2 3">
    <name type="scientific">Setaria viridis</name>
    <name type="common">Green bristlegrass</name>
    <name type="synonym">Setaria italica subsp. viridis</name>
    <dbReference type="NCBI Taxonomy" id="4556"/>
    <lineage>
        <taxon>Eukaryota</taxon>
        <taxon>Viridiplantae</taxon>
        <taxon>Streptophyta</taxon>
        <taxon>Embryophyta</taxon>
        <taxon>Tracheophyta</taxon>
        <taxon>Spermatophyta</taxon>
        <taxon>Magnoliopsida</taxon>
        <taxon>Liliopsida</taxon>
        <taxon>Poales</taxon>
        <taxon>Poaceae</taxon>
        <taxon>PACMAD clade</taxon>
        <taxon>Panicoideae</taxon>
        <taxon>Panicodae</taxon>
        <taxon>Paniceae</taxon>
        <taxon>Cenchrinae</taxon>
        <taxon>Setaria</taxon>
    </lineage>
</organism>
<gene>
    <name evidence="2" type="ORF">SEVIR_2G258200v2</name>
</gene>
<name>A0A4V6DBG3_SETVI</name>